<dbReference type="AlphaFoldDB" id="A0AA41X3T5"/>
<name>A0AA41X3T5_9BACI</name>
<keyword evidence="1" id="KW-0812">Transmembrane</keyword>
<dbReference type="EMBL" id="JANCLT010000003">
    <property type="protein sequence ID" value="MCP8968421.1"/>
    <property type="molecule type" value="Genomic_DNA"/>
</dbReference>
<dbReference type="RefSeq" id="WP_254758332.1">
    <property type="nucleotide sequence ID" value="NZ_JANCLT010000003.1"/>
</dbReference>
<evidence type="ECO:0000313" key="2">
    <source>
        <dbReference type="EMBL" id="MCP8968421.1"/>
    </source>
</evidence>
<reference evidence="2" key="1">
    <citation type="submission" date="2022-07" db="EMBL/GenBank/DDBJ databases">
        <authorList>
            <person name="Li W.-J."/>
            <person name="Deng Q.-Q."/>
        </authorList>
    </citation>
    <scope>NUCLEOTIDE SEQUENCE</scope>
    <source>
        <strain evidence="2">SYSU M60031</strain>
    </source>
</reference>
<protein>
    <submittedName>
        <fullName evidence="2">Uncharacterized protein</fullName>
    </submittedName>
</protein>
<proteinExistence type="predicted"/>
<evidence type="ECO:0000313" key="3">
    <source>
        <dbReference type="Proteomes" id="UP001156102"/>
    </source>
</evidence>
<keyword evidence="1" id="KW-1133">Transmembrane helix</keyword>
<organism evidence="2 3">
    <name type="scientific">Ectobacillus ponti</name>
    <dbReference type="NCBI Taxonomy" id="2961894"/>
    <lineage>
        <taxon>Bacteria</taxon>
        <taxon>Bacillati</taxon>
        <taxon>Bacillota</taxon>
        <taxon>Bacilli</taxon>
        <taxon>Bacillales</taxon>
        <taxon>Bacillaceae</taxon>
        <taxon>Ectobacillus</taxon>
    </lineage>
</organism>
<evidence type="ECO:0000256" key="1">
    <source>
        <dbReference type="SAM" id="Phobius"/>
    </source>
</evidence>
<dbReference type="Proteomes" id="UP001156102">
    <property type="component" value="Unassembled WGS sequence"/>
</dbReference>
<accession>A0AA41X3T5</accession>
<comment type="caution">
    <text evidence="2">The sequence shown here is derived from an EMBL/GenBank/DDBJ whole genome shotgun (WGS) entry which is preliminary data.</text>
</comment>
<keyword evidence="1" id="KW-0472">Membrane</keyword>
<sequence length="125" mass="14235">MTKLQRFIIAIPAVLLLAGIGMVWVFANWQSLFGQYRPMEALKAVYTLEVKGESVAMMHNIDNDTLYVTKGSITPLVDQMKEQGYELTAQDRTAGRLVFQRDSHTVSVPTQPFWRGYRVFINPPL</sequence>
<gene>
    <name evidence="2" type="ORF">NK662_07675</name>
</gene>
<keyword evidence="3" id="KW-1185">Reference proteome</keyword>
<feature type="transmembrane region" description="Helical" evidence="1">
    <location>
        <begin position="7"/>
        <end position="27"/>
    </location>
</feature>